<dbReference type="EMBL" id="CP097478">
    <property type="protein sequence ID" value="USS93899.1"/>
    <property type="molecule type" value="Genomic_DNA"/>
</dbReference>
<dbReference type="SUPFAM" id="SSF52540">
    <property type="entry name" value="P-loop containing nucleoside triphosphate hydrolases"/>
    <property type="match status" value="4"/>
</dbReference>
<evidence type="ECO:0000256" key="9">
    <source>
        <dbReference type="HAMAP-Rule" id="MF_00969"/>
    </source>
</evidence>
<sequence>MVKLTEVFEALPQYQTIMDQLQPASRQLVTGTSGSAQKLLLQTMVQQRQQPLLYVTDTLEHAEQAVKTFSTGLTDVPVLLFPAEELVAAEVATSSPEFRAERVQAMEALVAGKPAVVVATTAGLKRYLPEPTAFQAAALTVNLGADWERAALQTQLVEMGYVRKNLVAVPGEFAIRGSIVDIYPLNASDPVRLDFFDTEVDSLRSFAVATQRSIENLTTVTILPATDFLPTAADREHARQAIHKQLTTLTNEQARTELAELAQEVTTKVTDPAWQAYASLLFRKETSILAYLPATGVVAFDDYQRIREANQQLERDEVNWQTSVSAQHPGLADQKVSLNLTTVLKASHQPWLLLSLFQKGLGRMRLDDISEIKVRPMQRFFGQMPMLKTEMERYQSEQTTVVIMVGSQDRLAKVQQTLQDFGVKAVATTLSTLVPSRIQIVTGTLQEGFELPAANFAVLTERELFQRVTERAKPQRIRHQRFTNAERIKSYTDLKPGDYVVHVNHGIGRYDGLQTMEVDGKHQDYLTITYQKNAQIFIPVTQLNLIQKYVAAEGQAPRLNQLGGNEWAKTKSRVAEKVDDMADELVDLYAQRAQTPGFAFPADDAYQAEFEAAFPYQPTPDQIRSTAEIKHDMEQPHPMDRLLVGDVGYGKTEVAMRAAFKAVEAGKQVAFLVPTTVLAQQHYETLTSRFEDFPVEIGVLSRFNSAQQTKQTLADLKAGRLDILVGTHRLLSNDVQYHDLGLLIVDEEQRFGVKHKEKLKELKQNVDVLTLTATPIPRTLNMSMMGVRDLSVIETPPANRYPIQTYVMEQNDAAIVDGIRRELQRDGQVFYMHNRVKDIEQKVDKLQTLLPDARIGYIHGQMTERQMEQILYDFMNGQYDVLVTTTIIETGIDMPNVNTLFVEDADRMGLAQLYQIRGRIGRSNRVGQAYFMYQPDKVLTEAGENRLEAIKDFTELGSGFKVAMRDLSIRGAGNVLGRAQHGFIDSVGYDMYTKMLNDAVARKQGQATQPTHPDASVDLGVEAYLPDTYIPDQQQKIEIYKRMRQLENHDQFTELQSDLIDRFGEYPVAVARLLTIDLIKSLADEAFIEQIKRTGQTLTVTFSRQVSDASQSQTILRALATTKFRSTIKQVNGRFQVNLVIQPTMPEEEWLAQLNQFVQALVSQDQPEVATRKDEMNAN</sequence>
<accession>A0ABY5C790</accession>
<keyword evidence="1 9" id="KW-0963">Cytoplasm</keyword>
<gene>
    <name evidence="9 12" type="primary">mfd</name>
    <name evidence="12" type="ORF">M8332_01430</name>
</gene>
<dbReference type="SMART" id="SM00487">
    <property type="entry name" value="DEXDc"/>
    <property type="match status" value="1"/>
</dbReference>
<evidence type="ECO:0000259" key="11">
    <source>
        <dbReference type="PROSITE" id="PS51194"/>
    </source>
</evidence>
<keyword evidence="8 9" id="KW-0234">DNA repair</keyword>
<dbReference type="Gene3D" id="3.40.50.11140">
    <property type="match status" value="1"/>
</dbReference>
<dbReference type="HAMAP" id="MF_00969">
    <property type="entry name" value="TRCF"/>
    <property type="match status" value="1"/>
</dbReference>
<dbReference type="Pfam" id="PF00271">
    <property type="entry name" value="Helicase_C"/>
    <property type="match status" value="1"/>
</dbReference>
<dbReference type="Gene3D" id="3.90.1150.50">
    <property type="entry name" value="Transcription-repair-coupling factor, D7 domain"/>
    <property type="match status" value="1"/>
</dbReference>
<dbReference type="Proteomes" id="UP001057532">
    <property type="component" value="Chromosome"/>
</dbReference>
<organism evidence="12 13">
    <name type="scientific">Fructilactobacillus ixorae</name>
    <dbReference type="NCBI Taxonomy" id="1750535"/>
    <lineage>
        <taxon>Bacteria</taxon>
        <taxon>Bacillati</taxon>
        <taxon>Bacillota</taxon>
        <taxon>Bacilli</taxon>
        <taxon>Lactobacillales</taxon>
        <taxon>Lactobacillaceae</taxon>
        <taxon>Fructilactobacillus</taxon>
    </lineage>
</organism>
<comment type="similarity">
    <text evidence="9">In the C-terminal section; belongs to the helicase family. RecG subfamily.</text>
</comment>
<dbReference type="CDD" id="cd17991">
    <property type="entry name" value="DEXHc_TRCF"/>
    <property type="match status" value="1"/>
</dbReference>
<dbReference type="Pfam" id="PF00270">
    <property type="entry name" value="DEAD"/>
    <property type="match status" value="1"/>
</dbReference>
<dbReference type="SMART" id="SM00490">
    <property type="entry name" value="HELICc"/>
    <property type="match status" value="1"/>
</dbReference>
<evidence type="ECO:0000256" key="6">
    <source>
        <dbReference type="ARBA" id="ARBA00022840"/>
    </source>
</evidence>
<dbReference type="InterPro" id="IPR014001">
    <property type="entry name" value="Helicase_ATP-bd"/>
</dbReference>
<evidence type="ECO:0000256" key="7">
    <source>
        <dbReference type="ARBA" id="ARBA00023125"/>
    </source>
</evidence>
<dbReference type="InterPro" id="IPR037235">
    <property type="entry name" value="TRCF-like_C_D7"/>
</dbReference>
<evidence type="ECO:0000256" key="2">
    <source>
        <dbReference type="ARBA" id="ARBA00022741"/>
    </source>
</evidence>
<evidence type="ECO:0000256" key="1">
    <source>
        <dbReference type="ARBA" id="ARBA00022490"/>
    </source>
</evidence>
<dbReference type="InterPro" id="IPR004576">
    <property type="entry name" value="Mfd"/>
</dbReference>
<keyword evidence="6 9" id="KW-0067">ATP-binding</keyword>
<dbReference type="PANTHER" id="PTHR47964">
    <property type="entry name" value="ATP-DEPENDENT DNA HELICASE HOMOLOG RECG, CHLOROPLASTIC"/>
    <property type="match status" value="1"/>
</dbReference>
<dbReference type="PROSITE" id="PS51194">
    <property type="entry name" value="HELICASE_CTER"/>
    <property type="match status" value="1"/>
</dbReference>
<feature type="domain" description="Helicase ATP-binding" evidence="10">
    <location>
        <begin position="632"/>
        <end position="793"/>
    </location>
</feature>
<dbReference type="InterPro" id="IPR047112">
    <property type="entry name" value="RecG/Mfd"/>
</dbReference>
<reference evidence="12" key="1">
    <citation type="submission" date="2022-05" db="EMBL/GenBank/DDBJ databases">
        <authorList>
            <person name="Oliphant S.A."/>
            <person name="Watson-Haigh N.S."/>
            <person name="Sumby K.M."/>
            <person name="Gardner J.M."/>
            <person name="Jiranek V."/>
        </authorList>
    </citation>
    <scope>NUCLEOTIDE SEQUENCE</scope>
    <source>
        <strain evidence="12">Ru20-1</strain>
    </source>
</reference>
<comment type="function">
    <text evidence="9">Couples transcription and DNA repair by recognizing RNA polymerase (RNAP) stalled at DNA lesions. Mediates ATP-dependent release of RNAP and its truncated transcript from the DNA, and recruitment of nucleotide excision repair machinery to the damaged site.</text>
</comment>
<name>A0ABY5C790_9LACO</name>
<dbReference type="NCBIfam" id="TIGR00580">
    <property type="entry name" value="mfd"/>
    <property type="match status" value="1"/>
</dbReference>
<dbReference type="SMART" id="SM01058">
    <property type="entry name" value="CarD_TRCF"/>
    <property type="match status" value="1"/>
</dbReference>
<dbReference type="Gene3D" id="2.40.10.170">
    <property type="match status" value="1"/>
</dbReference>
<dbReference type="Pfam" id="PF02559">
    <property type="entry name" value="CarD_TRCF_RID"/>
    <property type="match status" value="1"/>
</dbReference>
<dbReference type="InterPro" id="IPR003711">
    <property type="entry name" value="CarD-like/TRCF_RID"/>
</dbReference>
<dbReference type="Pfam" id="PF17757">
    <property type="entry name" value="UvrB_inter"/>
    <property type="match status" value="1"/>
</dbReference>
<keyword evidence="5" id="KW-0347">Helicase</keyword>
<dbReference type="InterPro" id="IPR027417">
    <property type="entry name" value="P-loop_NTPase"/>
</dbReference>
<dbReference type="PROSITE" id="PS51192">
    <property type="entry name" value="HELICASE_ATP_BIND_1"/>
    <property type="match status" value="1"/>
</dbReference>
<comment type="subcellular location">
    <subcellularLocation>
        <location evidence="9">Cytoplasm</location>
    </subcellularLocation>
</comment>
<dbReference type="InterPro" id="IPR011545">
    <property type="entry name" value="DEAD/DEAH_box_helicase_dom"/>
</dbReference>
<evidence type="ECO:0000256" key="4">
    <source>
        <dbReference type="ARBA" id="ARBA00022801"/>
    </source>
</evidence>
<dbReference type="InterPro" id="IPR036101">
    <property type="entry name" value="CarD-like/TRCF_RID_sf"/>
</dbReference>
<evidence type="ECO:0000313" key="12">
    <source>
        <dbReference type="EMBL" id="USS93899.1"/>
    </source>
</evidence>
<dbReference type="InterPro" id="IPR005118">
    <property type="entry name" value="TRCF_C"/>
</dbReference>
<keyword evidence="3 9" id="KW-0227">DNA damage</keyword>
<dbReference type="EC" id="3.6.4.-" evidence="9"/>
<keyword evidence="4 9" id="KW-0378">Hydrolase</keyword>
<evidence type="ECO:0000313" key="13">
    <source>
        <dbReference type="Proteomes" id="UP001057532"/>
    </source>
</evidence>
<feature type="domain" description="Helicase C-terminal" evidence="11">
    <location>
        <begin position="801"/>
        <end position="968"/>
    </location>
</feature>
<dbReference type="Gene3D" id="3.30.2060.10">
    <property type="entry name" value="Penicillin-binding protein 1b domain"/>
    <property type="match status" value="1"/>
</dbReference>
<keyword evidence="7 9" id="KW-0238">DNA-binding</keyword>
<dbReference type="PANTHER" id="PTHR47964:SF1">
    <property type="entry name" value="ATP-DEPENDENT DNA HELICASE HOMOLOG RECG, CHLOROPLASTIC"/>
    <property type="match status" value="1"/>
</dbReference>
<dbReference type="Gene3D" id="3.40.50.300">
    <property type="entry name" value="P-loop containing nucleotide triphosphate hydrolases"/>
    <property type="match status" value="2"/>
</dbReference>
<keyword evidence="13" id="KW-1185">Reference proteome</keyword>
<protein>
    <recommendedName>
        <fullName evidence="9">Transcription-repair-coupling factor</fullName>
        <shortName evidence="9">TRCF</shortName>
        <ecNumber evidence="9">3.6.4.-</ecNumber>
    </recommendedName>
</protein>
<dbReference type="RefSeq" id="WP_252780771.1">
    <property type="nucleotide sequence ID" value="NZ_CP097478.1"/>
</dbReference>
<evidence type="ECO:0000256" key="8">
    <source>
        <dbReference type="ARBA" id="ARBA00023204"/>
    </source>
</evidence>
<dbReference type="InterPro" id="IPR041471">
    <property type="entry name" value="UvrB_inter"/>
</dbReference>
<dbReference type="Pfam" id="PF03461">
    <property type="entry name" value="TRCF"/>
    <property type="match status" value="1"/>
</dbReference>
<dbReference type="SMART" id="SM00982">
    <property type="entry name" value="TRCF"/>
    <property type="match status" value="1"/>
</dbReference>
<comment type="similarity">
    <text evidence="9">In the N-terminal section; belongs to the UvrB family.</text>
</comment>
<evidence type="ECO:0000256" key="5">
    <source>
        <dbReference type="ARBA" id="ARBA00022806"/>
    </source>
</evidence>
<dbReference type="SUPFAM" id="SSF141259">
    <property type="entry name" value="CarD-like"/>
    <property type="match status" value="1"/>
</dbReference>
<dbReference type="Pfam" id="PF21132">
    <property type="entry name" value="MFD_D3"/>
    <property type="match status" value="1"/>
</dbReference>
<proteinExistence type="inferred from homology"/>
<dbReference type="InterPro" id="IPR048635">
    <property type="entry name" value="MFD_D3"/>
</dbReference>
<keyword evidence="2 9" id="KW-0547">Nucleotide-binding</keyword>
<dbReference type="Gene3D" id="3.40.50.11180">
    <property type="match status" value="1"/>
</dbReference>
<evidence type="ECO:0000256" key="3">
    <source>
        <dbReference type="ARBA" id="ARBA00022763"/>
    </source>
</evidence>
<dbReference type="InterPro" id="IPR001650">
    <property type="entry name" value="Helicase_C-like"/>
</dbReference>
<evidence type="ECO:0000259" key="10">
    <source>
        <dbReference type="PROSITE" id="PS51192"/>
    </source>
</evidence>
<dbReference type="SUPFAM" id="SSF143517">
    <property type="entry name" value="TRCF domain-like"/>
    <property type="match status" value="1"/>
</dbReference>